<comment type="caution">
    <text evidence="3">The sequence shown here is derived from an EMBL/GenBank/DDBJ whole genome shotgun (WGS) entry which is preliminary data.</text>
</comment>
<name>A0A413VII0_9BACE</name>
<feature type="transmembrane region" description="Helical" evidence="1">
    <location>
        <begin position="35"/>
        <end position="59"/>
    </location>
</feature>
<dbReference type="SUPFAM" id="SSF46894">
    <property type="entry name" value="C-terminal effector domain of the bipartite response regulators"/>
    <property type="match status" value="1"/>
</dbReference>
<dbReference type="EMBL" id="QSGO01000016">
    <property type="protein sequence ID" value="RHB33377.1"/>
    <property type="molecule type" value="Genomic_DNA"/>
</dbReference>
<evidence type="ECO:0000256" key="1">
    <source>
        <dbReference type="SAM" id="Phobius"/>
    </source>
</evidence>
<feature type="transmembrane region" description="Helical" evidence="1">
    <location>
        <begin position="12"/>
        <end position="29"/>
    </location>
</feature>
<dbReference type="GO" id="GO:0003677">
    <property type="term" value="F:DNA binding"/>
    <property type="evidence" value="ECO:0007669"/>
    <property type="project" value="InterPro"/>
</dbReference>
<dbReference type="Proteomes" id="UP000284379">
    <property type="component" value="Unassembled WGS sequence"/>
</dbReference>
<keyword evidence="1" id="KW-0812">Transmembrane</keyword>
<keyword evidence="1" id="KW-1133">Transmembrane helix</keyword>
<keyword evidence="1" id="KW-0472">Membrane</keyword>
<evidence type="ECO:0000313" key="4">
    <source>
        <dbReference type="Proteomes" id="UP000284379"/>
    </source>
</evidence>
<dbReference type="GO" id="GO:0006355">
    <property type="term" value="P:regulation of DNA-templated transcription"/>
    <property type="evidence" value="ECO:0007669"/>
    <property type="project" value="InterPro"/>
</dbReference>
<dbReference type="InterPro" id="IPR036388">
    <property type="entry name" value="WH-like_DNA-bd_sf"/>
</dbReference>
<dbReference type="AlphaFoldDB" id="A0A413VII0"/>
<organism evidence="3 4">
    <name type="scientific">Bacteroides nordii</name>
    <dbReference type="NCBI Taxonomy" id="291645"/>
    <lineage>
        <taxon>Bacteria</taxon>
        <taxon>Pseudomonadati</taxon>
        <taxon>Bacteroidota</taxon>
        <taxon>Bacteroidia</taxon>
        <taxon>Bacteroidales</taxon>
        <taxon>Bacteroidaceae</taxon>
        <taxon>Bacteroides</taxon>
    </lineage>
</organism>
<evidence type="ECO:0000259" key="2">
    <source>
        <dbReference type="SMART" id="SM00421"/>
    </source>
</evidence>
<feature type="transmembrane region" description="Helical" evidence="1">
    <location>
        <begin position="126"/>
        <end position="145"/>
    </location>
</feature>
<protein>
    <submittedName>
        <fullName evidence="3">LuxR family transcriptional regulator</fullName>
    </submittedName>
</protein>
<dbReference type="InterPro" id="IPR000792">
    <property type="entry name" value="Tscrpt_reg_LuxR_C"/>
</dbReference>
<sequence>MQEANTPEEKARIYVNICTMVFFFIGLAYDTAGYIVFEFYFMAAMNTVSLLIFITSAYLYQQGKLTTYNTLASLLFIVQLNVSISIFYHFTIAEQKRDFTIYHDLFIGFLACILAALTLKKKYVHFLCTLPLSSLASTLAITSPVSLLENFPSLCLAYISPPVFVAHIRMYLWDAFRQKERLAKERQALYRFMGMNEQQWDLMIDVVQAPRAPREQTERLFKMMQEAISSQLVIRAKRLLVSEELLSKVNEKKELCLTANEIQLCGLILEDKSILEISKLLYVNESTVRANRSRIRKKLGLRKSDNLKTYLGQLVAEVKNDSCFFPEINSKEAEEKTF</sequence>
<feature type="domain" description="HTH luxR-type" evidence="2">
    <location>
        <begin position="254"/>
        <end position="311"/>
    </location>
</feature>
<feature type="transmembrane region" description="Helical" evidence="1">
    <location>
        <begin position="99"/>
        <end position="119"/>
    </location>
</feature>
<dbReference type="Gene3D" id="1.10.10.10">
    <property type="entry name" value="Winged helix-like DNA-binding domain superfamily/Winged helix DNA-binding domain"/>
    <property type="match status" value="1"/>
</dbReference>
<gene>
    <name evidence="3" type="ORF">DW888_16100</name>
</gene>
<proteinExistence type="predicted"/>
<feature type="transmembrane region" description="Helical" evidence="1">
    <location>
        <begin position="71"/>
        <end position="93"/>
    </location>
</feature>
<dbReference type="InterPro" id="IPR016032">
    <property type="entry name" value="Sig_transdc_resp-reg_C-effctor"/>
</dbReference>
<dbReference type="SMART" id="SM00421">
    <property type="entry name" value="HTH_LUXR"/>
    <property type="match status" value="1"/>
</dbReference>
<reference evidence="3 4" key="1">
    <citation type="submission" date="2018-08" db="EMBL/GenBank/DDBJ databases">
        <title>A genome reference for cultivated species of the human gut microbiota.</title>
        <authorList>
            <person name="Zou Y."/>
            <person name="Xue W."/>
            <person name="Luo G."/>
        </authorList>
    </citation>
    <scope>NUCLEOTIDE SEQUENCE [LARGE SCALE GENOMIC DNA]</scope>
    <source>
        <strain evidence="3 4">AM40-30BH</strain>
    </source>
</reference>
<accession>A0A413VII0</accession>
<evidence type="ECO:0000313" key="3">
    <source>
        <dbReference type="EMBL" id="RHB33377.1"/>
    </source>
</evidence>